<name>A0A645EVG5_9ZZZZ</name>
<evidence type="ECO:0000259" key="2">
    <source>
        <dbReference type="Pfam" id="PF04324"/>
    </source>
</evidence>
<protein>
    <recommendedName>
        <fullName evidence="4">Glycerol-3-phosphate dehydrogenase</fullName>
    </recommendedName>
</protein>
<feature type="domain" description="BFD-like [2Fe-2S]-binding" evidence="2">
    <location>
        <begin position="161"/>
        <end position="213"/>
    </location>
</feature>
<dbReference type="CDD" id="cd19946">
    <property type="entry name" value="GlpA-like_Fer2_BFD-like"/>
    <property type="match status" value="1"/>
</dbReference>
<reference evidence="3" key="1">
    <citation type="submission" date="2019-08" db="EMBL/GenBank/DDBJ databases">
        <authorList>
            <person name="Kucharzyk K."/>
            <person name="Murdoch R.W."/>
            <person name="Higgins S."/>
            <person name="Loffler F."/>
        </authorList>
    </citation>
    <scope>NUCLEOTIDE SEQUENCE</scope>
</reference>
<evidence type="ECO:0008006" key="4">
    <source>
        <dbReference type="Google" id="ProtNLM"/>
    </source>
</evidence>
<dbReference type="PANTHER" id="PTHR42720">
    <property type="entry name" value="GLYCEROL-3-PHOSPHATE DEHYDROGENASE"/>
    <property type="match status" value="1"/>
</dbReference>
<gene>
    <name evidence="3" type="ORF">SDC9_153292</name>
</gene>
<dbReference type="Pfam" id="PF01266">
    <property type="entry name" value="DAO"/>
    <property type="match status" value="1"/>
</dbReference>
<dbReference type="InterPro" id="IPR006076">
    <property type="entry name" value="FAD-dep_OxRdtase"/>
</dbReference>
<dbReference type="AlphaFoldDB" id="A0A645EVG5"/>
<dbReference type="EMBL" id="VSSQ01051919">
    <property type="protein sequence ID" value="MPN06038.1"/>
    <property type="molecule type" value="Genomic_DNA"/>
</dbReference>
<dbReference type="InterPro" id="IPR036188">
    <property type="entry name" value="FAD/NAD-bd_sf"/>
</dbReference>
<dbReference type="InterPro" id="IPR052745">
    <property type="entry name" value="G3P_Oxidase/Oxidoreductase"/>
</dbReference>
<sequence>MTMFQVPTKMGKGVLISPTTHGNLIVGPTAEDIGDGLDTATTADGLADALEKAKLTYPGLTVRNVITTFSGIRAHETAGDFVIGAVEGAKDGAFEAIGIESPGLSAAPAVGEELGTWVAYSLQLPKKKALNQLKPMPKSFSHMSNRERIEAYERNHDYGRIVCRCEMVTEAEVRMAIREPVGARNIDGVKRRTRAGMGRCQGGFCSPRIVQILCEELGMKPEEVTKFGGNSRLLVGKLNEMKPEETRNEQ</sequence>
<evidence type="ECO:0000313" key="3">
    <source>
        <dbReference type="EMBL" id="MPN06038.1"/>
    </source>
</evidence>
<accession>A0A645EVG5</accession>
<proteinExistence type="predicted"/>
<dbReference type="PANTHER" id="PTHR42720:SF1">
    <property type="entry name" value="GLYCEROL 3-PHOSPHATE OXIDASE"/>
    <property type="match status" value="1"/>
</dbReference>
<organism evidence="3">
    <name type="scientific">bioreactor metagenome</name>
    <dbReference type="NCBI Taxonomy" id="1076179"/>
    <lineage>
        <taxon>unclassified sequences</taxon>
        <taxon>metagenomes</taxon>
        <taxon>ecological metagenomes</taxon>
    </lineage>
</organism>
<dbReference type="Pfam" id="PF04324">
    <property type="entry name" value="Fer2_BFD"/>
    <property type="match status" value="1"/>
</dbReference>
<feature type="domain" description="FAD dependent oxidoreductase" evidence="1">
    <location>
        <begin position="6"/>
        <end position="114"/>
    </location>
</feature>
<dbReference type="Gene3D" id="1.10.10.1100">
    <property type="entry name" value="BFD-like [2Fe-2S]-binding domain"/>
    <property type="match status" value="1"/>
</dbReference>
<evidence type="ECO:0000259" key="1">
    <source>
        <dbReference type="Pfam" id="PF01266"/>
    </source>
</evidence>
<dbReference type="SUPFAM" id="SSF54373">
    <property type="entry name" value="FAD-linked reductases, C-terminal domain"/>
    <property type="match status" value="1"/>
</dbReference>
<dbReference type="Gene3D" id="3.30.9.10">
    <property type="entry name" value="D-Amino Acid Oxidase, subunit A, domain 2"/>
    <property type="match status" value="1"/>
</dbReference>
<dbReference type="InterPro" id="IPR041854">
    <property type="entry name" value="BFD-like_2Fe2S-bd_dom_sf"/>
</dbReference>
<comment type="caution">
    <text evidence="3">The sequence shown here is derived from an EMBL/GenBank/DDBJ whole genome shotgun (WGS) entry which is preliminary data.</text>
</comment>
<dbReference type="Gene3D" id="3.50.50.60">
    <property type="entry name" value="FAD/NAD(P)-binding domain"/>
    <property type="match status" value="1"/>
</dbReference>
<dbReference type="InterPro" id="IPR007419">
    <property type="entry name" value="BFD-like_2Fe2S-bd_dom"/>
</dbReference>